<protein>
    <submittedName>
        <fullName evidence="2">Uncharacterized protein</fullName>
    </submittedName>
</protein>
<reference evidence="2 3" key="1">
    <citation type="journal article" date="2011" name="J. Bacteriol.">
        <title>Draft genome sequence of the anoxygenic filamentous phototrophic bacterium Oscillochloris trichoides subsp. DG-6.</title>
        <authorList>
            <person name="Kuznetsov B.B."/>
            <person name="Ivanovsky R.N."/>
            <person name="Keppen O.I."/>
            <person name="Sukhacheva M.V."/>
            <person name="Bumazhkin B.K."/>
            <person name="Patutina E.O."/>
            <person name="Beletsky A.V."/>
            <person name="Mardanov A.V."/>
            <person name="Baslerov R.V."/>
            <person name="Panteleeva A.N."/>
            <person name="Kolganova T.V."/>
            <person name="Ravin N.V."/>
            <person name="Skryabin K.G."/>
        </authorList>
    </citation>
    <scope>NUCLEOTIDE SEQUENCE [LARGE SCALE GENOMIC DNA]</scope>
    <source>
        <strain evidence="2 3">DG-6</strain>
    </source>
</reference>
<dbReference type="HOGENOM" id="CLU_1229129_0_0_0"/>
<keyword evidence="1" id="KW-0472">Membrane</keyword>
<feature type="transmembrane region" description="Helical" evidence="1">
    <location>
        <begin position="12"/>
        <end position="34"/>
    </location>
</feature>
<sequence>MELLRFSGRLLQTAMLGIMSLIFLGVGIFTGFFLSRDAQNEAERVAKLTPMTRMALERAAVGTPVLLEAQVSSRNPTKFRSFVAYVREEYRGRDSDGDADWREDERVTPPLLLDLDGGVVQIGNGDYRISRSHEKWQESNTLFWNGLSGEGTKRYAGLVAGGKLLVIGTIQRGREGNTVQAEQVFGGTQAEYIENQRSTARFLPFFGLIFGVIGLIMLGAAVRKLLVG</sequence>
<dbReference type="AlphaFoldDB" id="E1IHB3"/>
<gene>
    <name evidence="2" type="ORF">OSCT_2714</name>
</gene>
<dbReference type="eggNOG" id="ENOG5033J8I">
    <property type="taxonomic scope" value="Bacteria"/>
</dbReference>
<dbReference type="Proteomes" id="UP000054010">
    <property type="component" value="Unassembled WGS sequence"/>
</dbReference>
<comment type="caution">
    <text evidence="2">The sequence shown here is derived from an EMBL/GenBank/DDBJ whole genome shotgun (WGS) entry which is preliminary data.</text>
</comment>
<dbReference type="OrthoDB" id="159585at2"/>
<evidence type="ECO:0000256" key="1">
    <source>
        <dbReference type="SAM" id="Phobius"/>
    </source>
</evidence>
<dbReference type="EMBL" id="ADVR01000112">
    <property type="protein sequence ID" value="EFO79588.1"/>
    <property type="molecule type" value="Genomic_DNA"/>
</dbReference>
<evidence type="ECO:0000313" key="2">
    <source>
        <dbReference type="EMBL" id="EFO79588.1"/>
    </source>
</evidence>
<proteinExistence type="predicted"/>
<name>E1IHB3_9CHLR</name>
<keyword evidence="1" id="KW-0812">Transmembrane</keyword>
<accession>E1IHB3</accession>
<organism evidence="2 3">
    <name type="scientific">Oscillochloris trichoides DG-6</name>
    <dbReference type="NCBI Taxonomy" id="765420"/>
    <lineage>
        <taxon>Bacteria</taxon>
        <taxon>Bacillati</taxon>
        <taxon>Chloroflexota</taxon>
        <taxon>Chloroflexia</taxon>
        <taxon>Chloroflexales</taxon>
        <taxon>Chloroflexineae</taxon>
        <taxon>Oscillochloridaceae</taxon>
        <taxon>Oscillochloris</taxon>
    </lineage>
</organism>
<evidence type="ECO:0000313" key="3">
    <source>
        <dbReference type="Proteomes" id="UP000054010"/>
    </source>
</evidence>
<keyword evidence="3" id="KW-1185">Reference proteome</keyword>
<feature type="transmembrane region" description="Helical" evidence="1">
    <location>
        <begin position="202"/>
        <end position="222"/>
    </location>
</feature>
<keyword evidence="1" id="KW-1133">Transmembrane helix</keyword>
<dbReference type="STRING" id="765420.OSCT_2714"/>